<feature type="non-terminal residue" evidence="2">
    <location>
        <position position="1"/>
    </location>
</feature>
<gene>
    <name evidence="2" type="ORF">CROQUDRAFT_49627</name>
</gene>
<comment type="caution">
    <text evidence="2">The sequence shown here is derived from an EMBL/GenBank/DDBJ whole genome shotgun (WGS) entry which is preliminary data.</text>
</comment>
<evidence type="ECO:0000313" key="3">
    <source>
        <dbReference type="Proteomes" id="UP000886653"/>
    </source>
</evidence>
<organism evidence="2 3">
    <name type="scientific">Cronartium quercuum f. sp. fusiforme G11</name>
    <dbReference type="NCBI Taxonomy" id="708437"/>
    <lineage>
        <taxon>Eukaryota</taxon>
        <taxon>Fungi</taxon>
        <taxon>Dikarya</taxon>
        <taxon>Basidiomycota</taxon>
        <taxon>Pucciniomycotina</taxon>
        <taxon>Pucciniomycetes</taxon>
        <taxon>Pucciniales</taxon>
        <taxon>Coleosporiaceae</taxon>
        <taxon>Cronartium</taxon>
    </lineage>
</organism>
<proteinExistence type="predicted"/>
<keyword evidence="3" id="KW-1185">Reference proteome</keyword>
<accession>A0A9P6NBH6</accession>
<dbReference type="Pfam" id="PF18718">
    <property type="entry name" value="CxC5"/>
    <property type="match status" value="1"/>
</dbReference>
<dbReference type="Proteomes" id="UP000886653">
    <property type="component" value="Unassembled WGS sequence"/>
</dbReference>
<dbReference type="InterPro" id="IPR041539">
    <property type="entry name" value="CxC5"/>
</dbReference>
<feature type="domain" description="CxC5 like cysteine cluster associated with KDZ" evidence="1">
    <location>
        <begin position="57"/>
        <end position="175"/>
    </location>
</feature>
<dbReference type="AlphaFoldDB" id="A0A9P6NBH6"/>
<name>A0A9P6NBH6_9BASI</name>
<reference evidence="2" key="1">
    <citation type="submission" date="2013-11" db="EMBL/GenBank/DDBJ databases">
        <title>Genome sequence of the fusiform rust pathogen reveals effectors for host alternation and coevolution with pine.</title>
        <authorList>
            <consortium name="DOE Joint Genome Institute"/>
            <person name="Smith K."/>
            <person name="Pendleton A."/>
            <person name="Kubisiak T."/>
            <person name="Anderson C."/>
            <person name="Salamov A."/>
            <person name="Aerts A."/>
            <person name="Riley R."/>
            <person name="Clum A."/>
            <person name="Lindquist E."/>
            <person name="Ence D."/>
            <person name="Campbell M."/>
            <person name="Kronenberg Z."/>
            <person name="Feau N."/>
            <person name="Dhillon B."/>
            <person name="Hamelin R."/>
            <person name="Burleigh J."/>
            <person name="Smith J."/>
            <person name="Yandell M."/>
            <person name="Nelson C."/>
            <person name="Grigoriev I."/>
            <person name="Davis J."/>
        </authorList>
    </citation>
    <scope>NUCLEOTIDE SEQUENCE</scope>
    <source>
        <strain evidence="2">G11</strain>
    </source>
</reference>
<dbReference type="EMBL" id="MU167335">
    <property type="protein sequence ID" value="KAG0142873.1"/>
    <property type="molecule type" value="Genomic_DNA"/>
</dbReference>
<evidence type="ECO:0000313" key="2">
    <source>
        <dbReference type="EMBL" id="KAG0142873.1"/>
    </source>
</evidence>
<sequence length="206" mass="24769">THVEYMSAAFHANIPLEAFARLWQITFPFLHKCMVRPSEEVMQLGMSQSFGHQIPTKCIFFPIQNCPDCDPQKLQPLTFKKYLTVDGYLYTLKRVVPIKSVSFYCDVEDCCTYFQPLYHSHTSFRYFYTPREGWDLEIFQVHIHSFMEKKLADWFWFDQMLVHVSNFNLVNKYNHPNLKEYQSLPFRKAKTLYHHFQLLFIRIVWG</sequence>
<protein>
    <recommendedName>
        <fullName evidence="1">CxC5 like cysteine cluster associated with KDZ domain-containing protein</fullName>
    </recommendedName>
</protein>
<evidence type="ECO:0000259" key="1">
    <source>
        <dbReference type="Pfam" id="PF18718"/>
    </source>
</evidence>